<keyword evidence="2" id="KW-0812">Transmembrane</keyword>
<accession>A0A0C3DQR6</accession>
<dbReference type="AlphaFoldDB" id="A0A0C3DQR6"/>
<protein>
    <recommendedName>
        <fullName evidence="5">HIG1 domain-containing protein</fullName>
    </recommendedName>
</protein>
<dbReference type="PROSITE" id="PS51503">
    <property type="entry name" value="HIG1"/>
    <property type="match status" value="1"/>
</dbReference>
<dbReference type="Proteomes" id="UP000053989">
    <property type="component" value="Unassembled WGS sequence"/>
</dbReference>
<evidence type="ECO:0000313" key="7">
    <source>
        <dbReference type="Proteomes" id="UP000053989"/>
    </source>
</evidence>
<dbReference type="InterPro" id="IPR007667">
    <property type="entry name" value="Hypoxia_induced_domain"/>
</dbReference>
<evidence type="ECO:0000256" key="1">
    <source>
        <dbReference type="ARBA" id="ARBA00004173"/>
    </source>
</evidence>
<organism evidence="6 7">
    <name type="scientific">Scleroderma citrinum Foug A</name>
    <dbReference type="NCBI Taxonomy" id="1036808"/>
    <lineage>
        <taxon>Eukaryota</taxon>
        <taxon>Fungi</taxon>
        <taxon>Dikarya</taxon>
        <taxon>Basidiomycota</taxon>
        <taxon>Agaricomycotina</taxon>
        <taxon>Agaricomycetes</taxon>
        <taxon>Agaricomycetidae</taxon>
        <taxon>Boletales</taxon>
        <taxon>Sclerodermatineae</taxon>
        <taxon>Sclerodermataceae</taxon>
        <taxon>Scleroderma</taxon>
    </lineage>
</organism>
<evidence type="ECO:0000313" key="6">
    <source>
        <dbReference type="EMBL" id="KIM58529.1"/>
    </source>
</evidence>
<dbReference type="GO" id="GO:0005739">
    <property type="term" value="C:mitochondrion"/>
    <property type="evidence" value="ECO:0007669"/>
    <property type="project" value="UniProtKB-SubCell"/>
</dbReference>
<gene>
    <name evidence="6" type="ORF">SCLCIDRAFT_1218470</name>
</gene>
<reference evidence="6 7" key="1">
    <citation type="submission" date="2014-04" db="EMBL/GenBank/DDBJ databases">
        <authorList>
            <consortium name="DOE Joint Genome Institute"/>
            <person name="Kuo A."/>
            <person name="Kohler A."/>
            <person name="Nagy L.G."/>
            <person name="Floudas D."/>
            <person name="Copeland A."/>
            <person name="Barry K.W."/>
            <person name="Cichocki N."/>
            <person name="Veneault-Fourrey C."/>
            <person name="LaButti K."/>
            <person name="Lindquist E.A."/>
            <person name="Lipzen A."/>
            <person name="Lundell T."/>
            <person name="Morin E."/>
            <person name="Murat C."/>
            <person name="Sun H."/>
            <person name="Tunlid A."/>
            <person name="Henrissat B."/>
            <person name="Grigoriev I.V."/>
            <person name="Hibbett D.S."/>
            <person name="Martin F."/>
            <person name="Nordberg H.P."/>
            <person name="Cantor M.N."/>
            <person name="Hua S.X."/>
        </authorList>
    </citation>
    <scope>NUCLEOTIDE SEQUENCE [LARGE SCALE GENOMIC DNA]</scope>
    <source>
        <strain evidence="6 7">Foug A</strain>
    </source>
</reference>
<reference evidence="7" key="2">
    <citation type="submission" date="2015-01" db="EMBL/GenBank/DDBJ databases">
        <title>Evolutionary Origins and Diversification of the Mycorrhizal Mutualists.</title>
        <authorList>
            <consortium name="DOE Joint Genome Institute"/>
            <consortium name="Mycorrhizal Genomics Consortium"/>
            <person name="Kohler A."/>
            <person name="Kuo A."/>
            <person name="Nagy L.G."/>
            <person name="Floudas D."/>
            <person name="Copeland A."/>
            <person name="Barry K.W."/>
            <person name="Cichocki N."/>
            <person name="Veneault-Fourrey C."/>
            <person name="LaButti K."/>
            <person name="Lindquist E.A."/>
            <person name="Lipzen A."/>
            <person name="Lundell T."/>
            <person name="Morin E."/>
            <person name="Murat C."/>
            <person name="Riley R."/>
            <person name="Ohm R."/>
            <person name="Sun H."/>
            <person name="Tunlid A."/>
            <person name="Henrissat B."/>
            <person name="Grigoriev I.V."/>
            <person name="Hibbett D.S."/>
            <person name="Martin F."/>
        </authorList>
    </citation>
    <scope>NUCLEOTIDE SEQUENCE [LARGE SCALE GENOMIC DNA]</scope>
    <source>
        <strain evidence="7">Foug A</strain>
    </source>
</reference>
<dbReference type="InParanoid" id="A0A0C3DQR6"/>
<dbReference type="STRING" id="1036808.A0A0C3DQR6"/>
<evidence type="ECO:0000256" key="4">
    <source>
        <dbReference type="ARBA" id="ARBA00023136"/>
    </source>
</evidence>
<proteinExistence type="predicted"/>
<name>A0A0C3DQR6_9AGAM</name>
<keyword evidence="3" id="KW-1133">Transmembrane helix</keyword>
<keyword evidence="7" id="KW-1185">Reference proteome</keyword>
<keyword evidence="4" id="KW-0472">Membrane</keyword>
<sequence>MKEKFADRTARHKLSFIVGSWAISMTAAGATIMRDPYQPVRHKVVQARVWAQWLTLGDISATGALTHSHCAKGAQMRETCIPGHTAWW</sequence>
<evidence type="ECO:0000256" key="3">
    <source>
        <dbReference type="ARBA" id="ARBA00022989"/>
    </source>
</evidence>
<evidence type="ECO:0000256" key="2">
    <source>
        <dbReference type="ARBA" id="ARBA00022692"/>
    </source>
</evidence>
<dbReference type="HOGENOM" id="CLU_2543919_0_0_1"/>
<evidence type="ECO:0000259" key="5">
    <source>
        <dbReference type="PROSITE" id="PS51503"/>
    </source>
</evidence>
<comment type="subcellular location">
    <subcellularLocation>
        <location evidence="1">Mitochondrion</location>
    </subcellularLocation>
</comment>
<dbReference type="OrthoDB" id="1915122at2759"/>
<dbReference type="EMBL" id="KN822084">
    <property type="protein sequence ID" value="KIM58529.1"/>
    <property type="molecule type" value="Genomic_DNA"/>
</dbReference>
<feature type="domain" description="HIG1" evidence="5">
    <location>
        <begin position="1"/>
        <end position="77"/>
    </location>
</feature>